<gene>
    <name evidence="2" type="ORF">A2Y75_04545</name>
</gene>
<accession>A0A1F2WGL4</accession>
<organism evidence="2 3">
    <name type="scientific">Candidatus Solincola sediminis</name>
    <dbReference type="NCBI Taxonomy" id="1797199"/>
    <lineage>
        <taxon>Bacteria</taxon>
        <taxon>Bacillati</taxon>
        <taxon>Actinomycetota</taxon>
        <taxon>Candidatus Geothermincolia</taxon>
        <taxon>Candidatus Geothermincolales</taxon>
        <taxon>Candidatus Geothermincolaceae</taxon>
        <taxon>Candidatus Solincola</taxon>
    </lineage>
</organism>
<dbReference type="STRING" id="1797197.A2Y75_04545"/>
<name>A0A1F2WGL4_9ACTN</name>
<protein>
    <submittedName>
        <fullName evidence="2">Uncharacterized protein</fullName>
    </submittedName>
</protein>
<feature type="region of interest" description="Disordered" evidence="1">
    <location>
        <begin position="87"/>
        <end position="117"/>
    </location>
</feature>
<reference evidence="2 3" key="1">
    <citation type="journal article" date="2016" name="Nat. Commun.">
        <title>Thousands of microbial genomes shed light on interconnected biogeochemical processes in an aquifer system.</title>
        <authorList>
            <person name="Anantharaman K."/>
            <person name="Brown C.T."/>
            <person name="Hug L.A."/>
            <person name="Sharon I."/>
            <person name="Castelle C.J."/>
            <person name="Probst A.J."/>
            <person name="Thomas B.C."/>
            <person name="Singh A."/>
            <person name="Wilkins M.J."/>
            <person name="Karaoz U."/>
            <person name="Brodie E.L."/>
            <person name="Williams K.H."/>
            <person name="Hubbard S.S."/>
            <person name="Banfield J.F."/>
        </authorList>
    </citation>
    <scope>NUCLEOTIDE SEQUENCE [LARGE SCALE GENOMIC DNA]</scope>
</reference>
<comment type="caution">
    <text evidence="2">The sequence shown here is derived from an EMBL/GenBank/DDBJ whole genome shotgun (WGS) entry which is preliminary data.</text>
</comment>
<dbReference type="AlphaFoldDB" id="A0A1F2WGL4"/>
<evidence type="ECO:0000256" key="1">
    <source>
        <dbReference type="SAM" id="MobiDB-lite"/>
    </source>
</evidence>
<evidence type="ECO:0000313" key="3">
    <source>
        <dbReference type="Proteomes" id="UP000177876"/>
    </source>
</evidence>
<dbReference type="Proteomes" id="UP000177876">
    <property type="component" value="Unassembled WGS sequence"/>
</dbReference>
<evidence type="ECO:0000313" key="2">
    <source>
        <dbReference type="EMBL" id="OFW55989.1"/>
    </source>
</evidence>
<proteinExistence type="predicted"/>
<dbReference type="EMBL" id="MELK01000050">
    <property type="protein sequence ID" value="OFW55989.1"/>
    <property type="molecule type" value="Genomic_DNA"/>
</dbReference>
<sequence>MARVLRNHTARERNGISDSLIRIELITHFHRNPGLEGSVPELAESIGRDLSRVEDQMKKLVQLNILDEKAFGGELRYRYIPPHYVSRRRERGQKATAGERNIYELQPAPVDGIQQQR</sequence>